<dbReference type="EMBL" id="JAHOPB010000002">
    <property type="protein sequence ID" value="MBU8875991.1"/>
    <property type="molecule type" value="Genomic_DNA"/>
</dbReference>
<name>A0ABS6INS5_9HYPH</name>
<accession>A0ABS6INS5</accession>
<protein>
    <submittedName>
        <fullName evidence="2">DUF1127 domain-containing protein</fullName>
    </submittedName>
</protein>
<feature type="domain" description="YjiS-like" evidence="1">
    <location>
        <begin position="35"/>
        <end position="56"/>
    </location>
</feature>
<reference evidence="2 3" key="1">
    <citation type="submission" date="2021-06" db="EMBL/GenBank/DDBJ databases">
        <authorList>
            <person name="Lee D.H."/>
        </authorList>
    </citation>
    <scope>NUCLEOTIDE SEQUENCE [LARGE SCALE GENOMIC DNA]</scope>
    <source>
        <strain evidence="2 3">MMS21-HV4-11</strain>
    </source>
</reference>
<sequence>MLANGFGDAILWIGRQYDRLTAGIKANLKLRAAEAQLHRMTDRELSDLGLCRADIDFAVREAAEGVTPAFDYVAGPVTLANQNLRRAA</sequence>
<dbReference type="Pfam" id="PF06568">
    <property type="entry name" value="YjiS-like"/>
    <property type="match status" value="1"/>
</dbReference>
<proteinExistence type="predicted"/>
<gene>
    <name evidence="2" type="ORF">KQ910_19625</name>
</gene>
<evidence type="ECO:0000259" key="1">
    <source>
        <dbReference type="Pfam" id="PF06568"/>
    </source>
</evidence>
<dbReference type="InterPro" id="IPR009506">
    <property type="entry name" value="YjiS-like"/>
</dbReference>
<keyword evidence="3" id="KW-1185">Reference proteome</keyword>
<evidence type="ECO:0000313" key="2">
    <source>
        <dbReference type="EMBL" id="MBU8875991.1"/>
    </source>
</evidence>
<evidence type="ECO:0000313" key="3">
    <source>
        <dbReference type="Proteomes" id="UP000727907"/>
    </source>
</evidence>
<organism evidence="2 3">
    <name type="scientific">Reyranella humidisoli</name>
    <dbReference type="NCBI Taxonomy" id="2849149"/>
    <lineage>
        <taxon>Bacteria</taxon>
        <taxon>Pseudomonadati</taxon>
        <taxon>Pseudomonadota</taxon>
        <taxon>Alphaproteobacteria</taxon>
        <taxon>Hyphomicrobiales</taxon>
        <taxon>Reyranellaceae</taxon>
        <taxon>Reyranella</taxon>
    </lineage>
</organism>
<comment type="caution">
    <text evidence="2">The sequence shown here is derived from an EMBL/GenBank/DDBJ whole genome shotgun (WGS) entry which is preliminary data.</text>
</comment>
<dbReference type="Proteomes" id="UP000727907">
    <property type="component" value="Unassembled WGS sequence"/>
</dbReference>